<keyword evidence="2" id="KW-0229">DNA integration</keyword>
<dbReference type="InterPro" id="IPR011010">
    <property type="entry name" value="DNA_brk_join_enz"/>
</dbReference>
<dbReference type="InterPro" id="IPR050090">
    <property type="entry name" value="Tyrosine_recombinase_XerCD"/>
</dbReference>
<comment type="caution">
    <text evidence="6">The sequence shown here is derived from an EMBL/GenBank/DDBJ whole genome shotgun (WGS) entry which is preliminary data.</text>
</comment>
<dbReference type="RefSeq" id="WP_057805536.1">
    <property type="nucleotide sequence ID" value="NZ_BJYP01000011.1"/>
</dbReference>
<evidence type="ECO:0000256" key="1">
    <source>
        <dbReference type="ARBA" id="ARBA00008857"/>
    </source>
</evidence>
<dbReference type="GO" id="GO:0006310">
    <property type="term" value="P:DNA recombination"/>
    <property type="evidence" value="ECO:0007669"/>
    <property type="project" value="UniProtKB-KW"/>
</dbReference>
<feature type="domain" description="Tyr recombinase" evidence="5">
    <location>
        <begin position="179"/>
        <end position="383"/>
    </location>
</feature>
<dbReference type="STRING" id="319653.SAMN04487973_102186"/>
<dbReference type="Pfam" id="PF00589">
    <property type="entry name" value="Phage_integrase"/>
    <property type="match status" value="1"/>
</dbReference>
<reference evidence="7 9" key="2">
    <citation type="submission" date="2016-10" db="EMBL/GenBank/DDBJ databases">
        <authorList>
            <person name="Varghese N."/>
            <person name="Submissions S."/>
        </authorList>
    </citation>
    <scope>NUCLEOTIDE SEQUENCE [LARGE SCALE GENOMIC DNA]</scope>
    <source>
        <strain evidence="7 9">CGMCC 1.3889</strain>
    </source>
</reference>
<dbReference type="PATRIC" id="fig|319653.3.peg.1844"/>
<dbReference type="PROSITE" id="PS51898">
    <property type="entry name" value="TYR_RECOMBINASE"/>
    <property type="match status" value="1"/>
</dbReference>
<protein>
    <submittedName>
        <fullName evidence="6">Phage integrase family site-specific recombinase</fullName>
    </submittedName>
    <submittedName>
        <fullName evidence="7">Phage integrase, N-terminal SAM-like domain</fullName>
    </submittedName>
</protein>
<dbReference type="GO" id="GO:0015074">
    <property type="term" value="P:DNA integration"/>
    <property type="evidence" value="ECO:0007669"/>
    <property type="project" value="UniProtKB-KW"/>
</dbReference>
<dbReference type="Proteomes" id="UP000182818">
    <property type="component" value="Unassembled WGS sequence"/>
</dbReference>
<dbReference type="PANTHER" id="PTHR30349">
    <property type="entry name" value="PHAGE INTEGRASE-RELATED"/>
    <property type="match status" value="1"/>
</dbReference>
<evidence type="ECO:0000313" key="6">
    <source>
        <dbReference type="EMBL" id="KRN82862.1"/>
    </source>
</evidence>
<evidence type="ECO:0000313" key="9">
    <source>
        <dbReference type="Proteomes" id="UP000182818"/>
    </source>
</evidence>
<dbReference type="Pfam" id="PF14659">
    <property type="entry name" value="Phage_int_SAM_3"/>
    <property type="match status" value="1"/>
</dbReference>
<dbReference type="InterPro" id="IPR013762">
    <property type="entry name" value="Integrase-like_cat_sf"/>
</dbReference>
<keyword evidence="3" id="KW-0238">DNA-binding</keyword>
<evidence type="ECO:0000256" key="2">
    <source>
        <dbReference type="ARBA" id="ARBA00022908"/>
    </source>
</evidence>
<accession>A0A0R2JZZ7</accession>
<dbReference type="CDD" id="cd00397">
    <property type="entry name" value="DNA_BRE_C"/>
    <property type="match status" value="1"/>
</dbReference>
<evidence type="ECO:0000256" key="3">
    <source>
        <dbReference type="ARBA" id="ARBA00023125"/>
    </source>
</evidence>
<proteinExistence type="inferred from homology"/>
<dbReference type="OrthoDB" id="9801717at2"/>
<dbReference type="GeneID" id="76043174"/>
<dbReference type="InterPro" id="IPR010998">
    <property type="entry name" value="Integrase_recombinase_N"/>
</dbReference>
<keyword evidence="9" id="KW-1185">Reference proteome</keyword>
<dbReference type="EMBL" id="JQBY01000006">
    <property type="protein sequence ID" value="KRN82862.1"/>
    <property type="molecule type" value="Genomic_DNA"/>
</dbReference>
<dbReference type="Gene3D" id="1.10.150.130">
    <property type="match status" value="1"/>
</dbReference>
<dbReference type="SUPFAM" id="SSF56349">
    <property type="entry name" value="DNA breaking-rejoining enzymes"/>
    <property type="match status" value="1"/>
</dbReference>
<reference evidence="6 8" key="1">
    <citation type="journal article" date="2015" name="Genome Announc.">
        <title>Expanding the biotechnology potential of lactobacilli through comparative genomics of 213 strains and associated genera.</title>
        <authorList>
            <person name="Sun Z."/>
            <person name="Harris H.M."/>
            <person name="McCann A."/>
            <person name="Guo C."/>
            <person name="Argimon S."/>
            <person name="Zhang W."/>
            <person name="Yang X."/>
            <person name="Jeffery I.B."/>
            <person name="Cooney J.C."/>
            <person name="Kagawa T.F."/>
            <person name="Liu W."/>
            <person name="Song Y."/>
            <person name="Salvetti E."/>
            <person name="Wrobel A."/>
            <person name="Rasinkangas P."/>
            <person name="Parkhill J."/>
            <person name="Rea M.C."/>
            <person name="O'Sullivan O."/>
            <person name="Ritari J."/>
            <person name="Douillard F.P."/>
            <person name="Paul Ross R."/>
            <person name="Yang R."/>
            <person name="Briner A.E."/>
            <person name="Felis G.E."/>
            <person name="de Vos W.M."/>
            <person name="Barrangou R."/>
            <person name="Klaenhammer T.R."/>
            <person name="Caufield P.W."/>
            <person name="Cui Y."/>
            <person name="Zhang H."/>
            <person name="O'Toole P.W."/>
        </authorList>
    </citation>
    <scope>NUCLEOTIDE SEQUENCE [LARGE SCALE GENOMIC DNA]</scope>
    <source>
        <strain evidence="6 8">DSM 22301</strain>
    </source>
</reference>
<evidence type="ECO:0000313" key="7">
    <source>
        <dbReference type="EMBL" id="SER18902.1"/>
    </source>
</evidence>
<evidence type="ECO:0000256" key="4">
    <source>
        <dbReference type="ARBA" id="ARBA00023172"/>
    </source>
</evidence>
<dbReference type="GO" id="GO:0003677">
    <property type="term" value="F:DNA binding"/>
    <property type="evidence" value="ECO:0007669"/>
    <property type="project" value="UniProtKB-KW"/>
</dbReference>
<evidence type="ECO:0000259" key="5">
    <source>
        <dbReference type="PROSITE" id="PS51898"/>
    </source>
</evidence>
<gene>
    <name evidence="6" type="ORF">IV87_GL001812</name>
    <name evidence="7" type="ORF">SAMN04487973_102186</name>
</gene>
<dbReference type="EMBL" id="FOGK01000002">
    <property type="protein sequence ID" value="SER18902.1"/>
    <property type="molecule type" value="Genomic_DNA"/>
</dbReference>
<comment type="similarity">
    <text evidence="1">Belongs to the 'phage' integrase family.</text>
</comment>
<sequence>MTQKWKLLKRYPNIYEYQTQKGKRYGIRRHYTDFEHSHPEFTRSGFQSREDASAVLKAFEDKLYNNTLPTGRRQNETLSQYFEKLSNEKLKTKQWRKISYDNYKRIFDNHLKPTFGNTPLDKIDRRRYQDLINSKIDDGYSRSMIQTVNHVMQMILNNAETFDVINKNKLKRIEIIGGKPAKNQTIEDSDYQKWIETAQNILPPFYFALVRMLTLGERREELMGLRFNSFEFSRDKGIESCAIKFDTARNPVEKDGTGLKTRAAYRTIVVNGDMCQIIHDMLDESKKIRIKHKQTILQNDFVAVSLKRGKPLSAMTVDRMFNKVSDQSGIRINPHKLRHYFATLAKDQKLSDTSIMRWLGHSHIDMTNYYAQPNQDSILRVFKGVSNKI</sequence>
<evidence type="ECO:0000313" key="8">
    <source>
        <dbReference type="Proteomes" id="UP000051749"/>
    </source>
</evidence>
<dbReference type="Gene3D" id="1.10.443.10">
    <property type="entry name" value="Intergrase catalytic core"/>
    <property type="match status" value="1"/>
</dbReference>
<dbReference type="InterPro" id="IPR002104">
    <property type="entry name" value="Integrase_catalytic"/>
</dbReference>
<organism evidence="6 8">
    <name type="scientific">Pediococcus ethanolidurans</name>
    <dbReference type="NCBI Taxonomy" id="319653"/>
    <lineage>
        <taxon>Bacteria</taxon>
        <taxon>Bacillati</taxon>
        <taxon>Bacillota</taxon>
        <taxon>Bacilli</taxon>
        <taxon>Lactobacillales</taxon>
        <taxon>Lactobacillaceae</taxon>
        <taxon>Pediococcus</taxon>
    </lineage>
</organism>
<dbReference type="InterPro" id="IPR004107">
    <property type="entry name" value="Integrase_SAM-like_N"/>
</dbReference>
<dbReference type="Proteomes" id="UP000051749">
    <property type="component" value="Unassembled WGS sequence"/>
</dbReference>
<dbReference type="AlphaFoldDB" id="A0A0R2JZZ7"/>
<name>A0A0R2JZZ7_9LACO</name>
<dbReference type="PANTHER" id="PTHR30349:SF64">
    <property type="entry name" value="PROPHAGE INTEGRASE INTD-RELATED"/>
    <property type="match status" value="1"/>
</dbReference>
<keyword evidence="4" id="KW-0233">DNA recombination</keyword>